<protein>
    <submittedName>
        <fullName evidence="1">Uncharacterized protein</fullName>
    </submittedName>
</protein>
<dbReference type="Proteomes" id="UP000218554">
    <property type="component" value="Chromosome"/>
</dbReference>
<keyword evidence="2" id="KW-1185">Reference proteome</keyword>
<organism evidence="1 2">
    <name type="scientific">Metapseudomonas furukawaii</name>
    <name type="common">Pseudomonas furukawaii</name>
    <dbReference type="NCBI Taxonomy" id="1149133"/>
    <lineage>
        <taxon>Bacteria</taxon>
        <taxon>Pseudomonadati</taxon>
        <taxon>Pseudomonadota</taxon>
        <taxon>Gammaproteobacteria</taxon>
        <taxon>Pseudomonadales</taxon>
        <taxon>Pseudomonadaceae</taxon>
        <taxon>Metapseudomonas</taxon>
    </lineage>
</organism>
<proteinExistence type="predicted"/>
<evidence type="ECO:0000313" key="1">
    <source>
        <dbReference type="EMBL" id="BAU71806.1"/>
    </source>
</evidence>
<gene>
    <name evidence="1" type="ORF">KF707C_1180</name>
</gene>
<reference evidence="1 2" key="2">
    <citation type="journal article" date="2017" name="Int. J. Syst. Evol. Microbiol.">
        <title>Pseudomonas furukawaii sp. nov., a polychlorinated biphenyl-degrading bacterium isolated from biphenyl-contaminated soil in Japan.</title>
        <authorList>
            <person name="Kimura N."/>
            <person name="Watanabe T."/>
            <person name="Suenaga H."/>
            <person name="Fujihara H."/>
            <person name="Futagami T."/>
            <person name="Goto M."/>
            <person name="Hanada S."/>
            <person name="Hirose J."/>
        </authorList>
    </citation>
    <scope>NUCLEOTIDE SEQUENCE [LARGE SCALE GENOMIC DNA]</scope>
    <source>
        <strain evidence="2">DSM 10086 / NBRC 110670 / KF707</strain>
    </source>
</reference>
<reference evidence="2" key="1">
    <citation type="submission" date="2015-05" db="EMBL/GenBank/DDBJ databases">
        <title>Draft genome sequencing of a biphenyl-degrading bacterium, Pseudomonas balearica KF707 (=NBRC110670).</title>
        <authorList>
            <person name="Kimura N."/>
            <person name="Hirose J."/>
            <person name="Watanabe T."/>
            <person name="Suenaga H."/>
            <person name="Fujihara H."/>
            <person name="Noguchi M."/>
            <person name="Hashimoto M."/>
            <person name="Shimodaira J."/>
            <person name="Tsuchikane K."/>
            <person name="Hosoyama A."/>
            <person name="Yamazoe A."/>
            <person name="Fujita N."/>
            <person name="Furukawa K."/>
        </authorList>
    </citation>
    <scope>NUCLEOTIDE SEQUENCE [LARGE SCALE GENOMIC DNA]</scope>
    <source>
        <strain evidence="2">DSM 10086 / NBRC 110670 / KF707</strain>
    </source>
</reference>
<name>A0AAD1BUZ4_METFU</name>
<dbReference type="AlphaFoldDB" id="A0AAD1BUZ4"/>
<dbReference type="EMBL" id="AP014862">
    <property type="protein sequence ID" value="BAU71806.1"/>
    <property type="molecule type" value="Genomic_DNA"/>
</dbReference>
<accession>A0AAD1BUZ4</accession>
<evidence type="ECO:0000313" key="2">
    <source>
        <dbReference type="Proteomes" id="UP000218554"/>
    </source>
</evidence>
<dbReference type="KEGG" id="pfuw:KF707C_1180"/>
<sequence>MPPVGAVAAYDDRLRGLAGGSFLQGWSWGAARSFAPCPVWGSLQGLNTVLLRESRIWPSFPISLVK</sequence>